<reference evidence="2 3" key="1">
    <citation type="journal article" date="2017" name="Genome Biol.">
        <title>New reference genome sequences of hot pepper reveal the massive evolution of plant disease-resistance genes by retroduplication.</title>
        <authorList>
            <person name="Kim S."/>
            <person name="Park J."/>
            <person name="Yeom S.I."/>
            <person name="Kim Y.M."/>
            <person name="Seo E."/>
            <person name="Kim K.T."/>
            <person name="Kim M.S."/>
            <person name="Lee J.M."/>
            <person name="Cheong K."/>
            <person name="Shin H.S."/>
            <person name="Kim S.B."/>
            <person name="Han K."/>
            <person name="Lee J."/>
            <person name="Park M."/>
            <person name="Lee H.A."/>
            <person name="Lee H.Y."/>
            <person name="Lee Y."/>
            <person name="Oh S."/>
            <person name="Lee J.H."/>
            <person name="Choi E."/>
            <person name="Choi E."/>
            <person name="Lee S.E."/>
            <person name="Jeon J."/>
            <person name="Kim H."/>
            <person name="Choi G."/>
            <person name="Song H."/>
            <person name="Lee J."/>
            <person name="Lee S.C."/>
            <person name="Kwon J.K."/>
            <person name="Lee H.Y."/>
            <person name="Koo N."/>
            <person name="Hong Y."/>
            <person name="Kim R.W."/>
            <person name="Kang W.H."/>
            <person name="Huh J.H."/>
            <person name="Kang B.C."/>
            <person name="Yang T.J."/>
            <person name="Lee Y.H."/>
            <person name="Bennetzen J.L."/>
            <person name="Choi D."/>
        </authorList>
    </citation>
    <scope>NUCLEOTIDE SEQUENCE [LARGE SCALE GENOMIC DNA]</scope>
    <source>
        <strain evidence="3">cv. PBC81</strain>
    </source>
</reference>
<dbReference type="OrthoDB" id="1738689at2759"/>
<comment type="caution">
    <text evidence="2">The sequence shown here is derived from an EMBL/GenBank/DDBJ whole genome shotgun (WGS) entry which is preliminary data.</text>
</comment>
<keyword evidence="3" id="KW-1185">Reference proteome</keyword>
<feature type="region of interest" description="Disordered" evidence="1">
    <location>
        <begin position="237"/>
        <end position="259"/>
    </location>
</feature>
<proteinExistence type="predicted"/>
<dbReference type="Proteomes" id="UP000224567">
    <property type="component" value="Unassembled WGS sequence"/>
</dbReference>
<accession>A0A2G2XRY4</accession>
<dbReference type="EMBL" id="MLFT02000001">
    <property type="protein sequence ID" value="PHT60265.1"/>
    <property type="molecule type" value="Genomic_DNA"/>
</dbReference>
<evidence type="ECO:0000313" key="2">
    <source>
        <dbReference type="EMBL" id="PHT60265.1"/>
    </source>
</evidence>
<sequence>MGLAGYTFDQDNIDRCYNKTKGGRSSTSRRVAADHMELKGAEHPQAKTTATVQMEHRRSANRDNSHKQMNELDGYLPSNLEDLLHKNVDNVTGVKMLATPDDFGLDAMGAGDDREIRSLNKLSRLVTPQVVRPKVWITYALILSSFALFHEPSGRIDLNGLWCETLVKVRIGVNGLWCETPVWCETLVKVRIGVNGLWCETPVKIVKFDGRINFGLWQVQVKDVLIQSGLYKALKERPTNGKGDKDSEKSESSKDSQKFRISDEEWEELDMKAVVIPQIPLEQTGTRSRGGPGEPVHNLYCHIHITYEN</sequence>
<evidence type="ECO:0000256" key="1">
    <source>
        <dbReference type="SAM" id="MobiDB-lite"/>
    </source>
</evidence>
<name>A0A2G2XRY4_CAPBA</name>
<protein>
    <submittedName>
        <fullName evidence="2">Uncharacterized protein</fullName>
    </submittedName>
</protein>
<gene>
    <name evidence="2" type="ORF">CQW23_02628</name>
</gene>
<evidence type="ECO:0000313" key="3">
    <source>
        <dbReference type="Proteomes" id="UP000224567"/>
    </source>
</evidence>
<reference evidence="3" key="2">
    <citation type="journal article" date="2017" name="J. Anim. Genet.">
        <title>Multiple reference genome sequences of hot pepper reveal the massive evolution of plant disease resistance genes by retroduplication.</title>
        <authorList>
            <person name="Kim S."/>
            <person name="Park J."/>
            <person name="Yeom S.-I."/>
            <person name="Kim Y.-M."/>
            <person name="Seo E."/>
            <person name="Kim K.-T."/>
            <person name="Kim M.-S."/>
            <person name="Lee J.M."/>
            <person name="Cheong K."/>
            <person name="Shin H.-S."/>
            <person name="Kim S.-B."/>
            <person name="Han K."/>
            <person name="Lee J."/>
            <person name="Park M."/>
            <person name="Lee H.-A."/>
            <person name="Lee H.-Y."/>
            <person name="Lee Y."/>
            <person name="Oh S."/>
            <person name="Lee J.H."/>
            <person name="Choi E."/>
            <person name="Choi E."/>
            <person name="Lee S.E."/>
            <person name="Jeon J."/>
            <person name="Kim H."/>
            <person name="Choi G."/>
            <person name="Song H."/>
            <person name="Lee J."/>
            <person name="Lee S.-C."/>
            <person name="Kwon J.-K."/>
            <person name="Lee H.-Y."/>
            <person name="Koo N."/>
            <person name="Hong Y."/>
            <person name="Kim R.W."/>
            <person name="Kang W.-H."/>
            <person name="Huh J.H."/>
            <person name="Kang B.-C."/>
            <person name="Yang T.-J."/>
            <person name="Lee Y.-H."/>
            <person name="Bennetzen J.L."/>
            <person name="Choi D."/>
        </authorList>
    </citation>
    <scope>NUCLEOTIDE SEQUENCE [LARGE SCALE GENOMIC DNA]</scope>
    <source>
        <strain evidence="3">cv. PBC81</strain>
    </source>
</reference>
<organism evidence="2 3">
    <name type="scientific">Capsicum baccatum</name>
    <name type="common">Peruvian pepper</name>
    <dbReference type="NCBI Taxonomy" id="33114"/>
    <lineage>
        <taxon>Eukaryota</taxon>
        <taxon>Viridiplantae</taxon>
        <taxon>Streptophyta</taxon>
        <taxon>Embryophyta</taxon>
        <taxon>Tracheophyta</taxon>
        <taxon>Spermatophyta</taxon>
        <taxon>Magnoliopsida</taxon>
        <taxon>eudicotyledons</taxon>
        <taxon>Gunneridae</taxon>
        <taxon>Pentapetalae</taxon>
        <taxon>asterids</taxon>
        <taxon>lamiids</taxon>
        <taxon>Solanales</taxon>
        <taxon>Solanaceae</taxon>
        <taxon>Solanoideae</taxon>
        <taxon>Capsiceae</taxon>
        <taxon>Capsicum</taxon>
    </lineage>
</organism>
<dbReference type="AlphaFoldDB" id="A0A2G2XRY4"/>